<evidence type="ECO:0000313" key="1">
    <source>
        <dbReference type="EMBL" id="MBP2187201.1"/>
    </source>
</evidence>
<name>A0ABS4Q681_9NOCA</name>
<dbReference type="RefSeq" id="WP_209883636.1">
    <property type="nucleotide sequence ID" value="NZ_JAGGMR010000001.1"/>
</dbReference>
<dbReference type="PANTHER" id="PTHR36221:SF1">
    <property type="entry name" value="DUF742 DOMAIN-CONTAINING PROTEIN"/>
    <property type="match status" value="1"/>
</dbReference>
<reference evidence="1 2" key="1">
    <citation type="submission" date="2021-03" db="EMBL/GenBank/DDBJ databases">
        <title>Sequencing the genomes of 1000 actinobacteria strains.</title>
        <authorList>
            <person name="Klenk H.-P."/>
        </authorList>
    </citation>
    <scope>NUCLEOTIDE SEQUENCE [LARGE SCALE GENOMIC DNA]</scope>
    <source>
        <strain evidence="1 2">DSM 45516</strain>
    </source>
</reference>
<proteinExistence type="predicted"/>
<sequence length="126" mass="13741">MNSPRESWYDDEAGPVVRLFAVTRGRSDTRRTDIDLLTLVVTSPYGVLRRHEPEYAAITRLAQAPQSVAELAAQLRLPITTTKILVGDLIGDGVLDFRAPVATNENGAGTTDIPMLRALLEGIRAL</sequence>
<dbReference type="Pfam" id="PF05331">
    <property type="entry name" value="DUF742"/>
    <property type="match status" value="1"/>
</dbReference>
<organism evidence="1 2">
    <name type="scientific">Nocardia goodfellowii</name>
    <dbReference type="NCBI Taxonomy" id="882446"/>
    <lineage>
        <taxon>Bacteria</taxon>
        <taxon>Bacillati</taxon>
        <taxon>Actinomycetota</taxon>
        <taxon>Actinomycetes</taxon>
        <taxon>Mycobacteriales</taxon>
        <taxon>Nocardiaceae</taxon>
        <taxon>Nocardia</taxon>
    </lineage>
</organism>
<dbReference type="Proteomes" id="UP001519325">
    <property type="component" value="Unassembled WGS sequence"/>
</dbReference>
<evidence type="ECO:0000313" key="2">
    <source>
        <dbReference type="Proteomes" id="UP001519325"/>
    </source>
</evidence>
<gene>
    <name evidence="1" type="ORF">BJ987_000102</name>
</gene>
<dbReference type="PANTHER" id="PTHR36221">
    <property type="entry name" value="DUF742 DOMAIN-CONTAINING PROTEIN"/>
    <property type="match status" value="1"/>
</dbReference>
<dbReference type="EMBL" id="JAGGMR010000001">
    <property type="protein sequence ID" value="MBP2187201.1"/>
    <property type="molecule type" value="Genomic_DNA"/>
</dbReference>
<comment type="caution">
    <text evidence="1">The sequence shown here is derived from an EMBL/GenBank/DDBJ whole genome shotgun (WGS) entry which is preliminary data.</text>
</comment>
<accession>A0ABS4Q681</accession>
<keyword evidence="2" id="KW-1185">Reference proteome</keyword>
<protein>
    <recommendedName>
        <fullName evidence="3">DUF742 domain-containing protein</fullName>
    </recommendedName>
</protein>
<dbReference type="InterPro" id="IPR007995">
    <property type="entry name" value="DUF742"/>
</dbReference>
<evidence type="ECO:0008006" key="3">
    <source>
        <dbReference type="Google" id="ProtNLM"/>
    </source>
</evidence>